<feature type="transmembrane region" description="Helical" evidence="3">
    <location>
        <begin position="699"/>
        <end position="723"/>
    </location>
</feature>
<dbReference type="InterPro" id="IPR042099">
    <property type="entry name" value="ANL_N_sf"/>
</dbReference>
<dbReference type="InterPro" id="IPR009081">
    <property type="entry name" value="PP-bd_ACP"/>
</dbReference>
<evidence type="ECO:0000256" key="2">
    <source>
        <dbReference type="ARBA" id="ARBA00022598"/>
    </source>
</evidence>
<dbReference type="SUPFAM" id="SSF69593">
    <property type="entry name" value="Glycerol-3-phosphate (1)-acyltransferase"/>
    <property type="match status" value="1"/>
</dbReference>
<proteinExistence type="inferred from homology"/>
<dbReference type="EMBL" id="JBHSMX010000066">
    <property type="protein sequence ID" value="MFC5523937.1"/>
    <property type="molecule type" value="Genomic_DNA"/>
</dbReference>
<dbReference type="CDD" id="cd05931">
    <property type="entry name" value="FAAL"/>
    <property type="match status" value="1"/>
</dbReference>
<reference evidence="6" key="1">
    <citation type="journal article" date="2019" name="Int. J. Syst. Evol. Microbiol.">
        <title>The Global Catalogue of Microorganisms (GCM) 10K type strain sequencing project: providing services to taxonomists for standard genome sequencing and annotation.</title>
        <authorList>
            <consortium name="The Broad Institute Genomics Platform"/>
            <consortium name="The Broad Institute Genome Sequencing Center for Infectious Disease"/>
            <person name="Wu L."/>
            <person name="Ma J."/>
        </authorList>
    </citation>
    <scope>NUCLEOTIDE SEQUENCE [LARGE SCALE GENOMIC DNA]</scope>
    <source>
        <strain evidence="6">CGMCC 4.7277</strain>
    </source>
</reference>
<dbReference type="RefSeq" id="WP_068832124.1">
    <property type="nucleotide sequence ID" value="NZ_JBHSMX010000066.1"/>
</dbReference>
<dbReference type="Gene3D" id="3.40.50.12780">
    <property type="entry name" value="N-terminal domain of ligase-like"/>
    <property type="match status" value="1"/>
</dbReference>
<dbReference type="Gene3D" id="1.10.1200.10">
    <property type="entry name" value="ACP-like"/>
    <property type="match status" value="1"/>
</dbReference>
<dbReference type="PANTHER" id="PTHR22754:SF32">
    <property type="entry name" value="DISCO-INTERACTING PROTEIN 2"/>
    <property type="match status" value="1"/>
</dbReference>
<keyword evidence="3" id="KW-1133">Transmembrane helix</keyword>
<dbReference type="Pfam" id="PF00550">
    <property type="entry name" value="PP-binding"/>
    <property type="match status" value="1"/>
</dbReference>
<name>A0ABW0QK00_9BURK</name>
<dbReference type="InterPro" id="IPR000873">
    <property type="entry name" value="AMP-dep_synth/lig_dom"/>
</dbReference>
<comment type="caution">
    <text evidence="5">The sequence shown here is derived from an EMBL/GenBank/DDBJ whole genome shotgun (WGS) entry which is preliminary data.</text>
</comment>
<evidence type="ECO:0000256" key="1">
    <source>
        <dbReference type="ARBA" id="ARBA00006432"/>
    </source>
</evidence>
<evidence type="ECO:0000259" key="4">
    <source>
        <dbReference type="PROSITE" id="PS50075"/>
    </source>
</evidence>
<feature type="domain" description="Carrier" evidence="4">
    <location>
        <begin position="9"/>
        <end position="90"/>
    </location>
</feature>
<gene>
    <name evidence="5" type="ORF">ACFPP7_23950</name>
</gene>
<evidence type="ECO:0000313" key="5">
    <source>
        <dbReference type="EMBL" id="MFC5523937.1"/>
    </source>
</evidence>
<dbReference type="InterPro" id="IPR040097">
    <property type="entry name" value="FAAL/FAAC"/>
</dbReference>
<accession>A0ABW0QK00</accession>
<keyword evidence="2" id="KW-0436">Ligase</keyword>
<dbReference type="PANTHER" id="PTHR22754">
    <property type="entry name" value="DISCO-INTERACTING PROTEIN 2 DIP2 -RELATED"/>
    <property type="match status" value="1"/>
</dbReference>
<comment type="similarity">
    <text evidence="1">Belongs to the ATP-dependent AMP-binding enzyme family.</text>
</comment>
<evidence type="ECO:0000313" key="6">
    <source>
        <dbReference type="Proteomes" id="UP001596084"/>
    </source>
</evidence>
<keyword evidence="6" id="KW-1185">Reference proteome</keyword>
<sequence length="942" mass="102495">MNVDSPSRAVSDEAVLRIVREVLTELHPGRKDMDPVTLDSALEEDLGLDSLARVELLMRLEHAFGVRPPEQLLSTAEAPRDLLRALVAARGPPQAQVLQARRLAVPERVSPAPHAAATLQEALDWHVRAHPQREHIVIDNGDSDALTRLSYADLQQGAAGIAAGLLDRGFQPGQPVALMLPTGREYFLSFAGILLAGGIPVPIYPPARAAQIEEHLRRHIGILTNALATVLITVPQAKVLAALLKSQVPSLRMVCTVEELSSSTVARERVTAHADDIALLQYTSGSTSSPKGVVLTHANLLANLRAMGQALQVSSDDVFVSWLPLYHDMGLIGAWLGSLYYAYPLVVMSPLTFLARPERWLWAVHRHRGTLSGGPNFGYELCLRKLDEAALDGLDLSSWRFAFNGAEPVSATTMLEFQQRFARYGLRPQALAPVYGLAETALGLTFPPPGRGLLVDRIDRQAFSHSGRALPAASGASDVRLVVACGRPLPGHEVRLVDATGREVAERQEGRLLFKGPSATSGYFRNPKETRRLFDGEWLDSGDYAYMAQGEVYITGRAKDVIIRGGRQVYPYDLEEAVGAIPSIRKGCVAVFGSPDPRTRTERVVVMAETRGLAPEAQAQLRRQINSAAVGVLGAPPDDVVLVPPHTVLKTSSGKIRRAASRELYENGGASATQPAPWRQIARLAWAAILPQLRRAGRVAVGLAYAVYVWLLFWLLAPLTWALTAVLPKPSWSWALSHHAARLFLRLSGLPLSVEGLENLPREATCVVVANHTSYLDGITLVAALPRHVRFVAKLELQEQFIPRVYLRGLGALFVDRGDAQRGAQDVARATHSVCAGAAMLFFPEGTFRRVPGLLPFHAGAFFTAAQAGVPVVPVTIRGTRCVLRDGQWFPRRAPISVLVSTPVRPDGRDWSASIRLRDAVRAEILKHCAEPDADEPSRLPA</sequence>
<dbReference type="Proteomes" id="UP001596084">
    <property type="component" value="Unassembled WGS sequence"/>
</dbReference>
<dbReference type="Gene3D" id="3.30.300.30">
    <property type="match status" value="1"/>
</dbReference>
<dbReference type="InterPro" id="IPR020845">
    <property type="entry name" value="AMP-binding_CS"/>
</dbReference>
<dbReference type="PROSITE" id="PS50075">
    <property type="entry name" value="CARRIER"/>
    <property type="match status" value="1"/>
</dbReference>
<dbReference type="InterPro" id="IPR002123">
    <property type="entry name" value="Plipid/glycerol_acylTrfase"/>
</dbReference>
<keyword evidence="3" id="KW-0812">Transmembrane</keyword>
<evidence type="ECO:0000256" key="3">
    <source>
        <dbReference type="SAM" id="Phobius"/>
    </source>
</evidence>
<dbReference type="SUPFAM" id="SSF56801">
    <property type="entry name" value="Acetyl-CoA synthetase-like"/>
    <property type="match status" value="1"/>
</dbReference>
<feature type="transmembrane region" description="Helical" evidence="3">
    <location>
        <begin position="332"/>
        <end position="355"/>
    </location>
</feature>
<dbReference type="InterPro" id="IPR045851">
    <property type="entry name" value="AMP-bd_C_sf"/>
</dbReference>
<dbReference type="SUPFAM" id="SSF47336">
    <property type="entry name" value="ACP-like"/>
    <property type="match status" value="1"/>
</dbReference>
<dbReference type="InterPro" id="IPR036736">
    <property type="entry name" value="ACP-like_sf"/>
</dbReference>
<dbReference type="SMART" id="SM00563">
    <property type="entry name" value="PlsC"/>
    <property type="match status" value="1"/>
</dbReference>
<keyword evidence="3" id="KW-0472">Membrane</keyword>
<dbReference type="Pfam" id="PF01553">
    <property type="entry name" value="Acyltransferase"/>
    <property type="match status" value="1"/>
</dbReference>
<protein>
    <submittedName>
        <fullName evidence="5">AMP-binding protein</fullName>
    </submittedName>
</protein>
<dbReference type="Pfam" id="PF00501">
    <property type="entry name" value="AMP-binding"/>
    <property type="match status" value="1"/>
</dbReference>
<dbReference type="PROSITE" id="PS00455">
    <property type="entry name" value="AMP_BINDING"/>
    <property type="match status" value="1"/>
</dbReference>
<organism evidence="5 6">
    <name type="scientific">Polaromonas jejuensis</name>
    <dbReference type="NCBI Taxonomy" id="457502"/>
    <lineage>
        <taxon>Bacteria</taxon>
        <taxon>Pseudomonadati</taxon>
        <taxon>Pseudomonadota</taxon>
        <taxon>Betaproteobacteria</taxon>
        <taxon>Burkholderiales</taxon>
        <taxon>Comamonadaceae</taxon>
        <taxon>Polaromonas</taxon>
    </lineage>
</organism>
<dbReference type="CDD" id="cd07989">
    <property type="entry name" value="LPLAT_AGPAT-like"/>
    <property type="match status" value="1"/>
</dbReference>